<proteinExistence type="predicted"/>
<name>A0A1Y4IJ57_PARDI</name>
<protein>
    <submittedName>
        <fullName evidence="1">Uncharacterized protein</fullName>
    </submittedName>
</protein>
<sequence length="98" mass="11326">MFRTCIPKKKKESALLSKKSLMFTHDMKNRVYIGPDISKQPTLTCVQTEIRLSLLGGTAEMSAVSFFVYEPVTWLLTNRCLKIFFCRFIVHILPILIK</sequence>
<gene>
    <name evidence="1" type="ORF">B5F32_11850</name>
</gene>
<dbReference type="AlphaFoldDB" id="A0A1Y4IJ57"/>
<accession>A0A1Y4IJ57</accession>
<dbReference type="Proteomes" id="UP000195950">
    <property type="component" value="Unassembled WGS sequence"/>
</dbReference>
<evidence type="ECO:0000313" key="1">
    <source>
        <dbReference type="EMBL" id="OUP18609.1"/>
    </source>
</evidence>
<comment type="caution">
    <text evidence="1">The sequence shown here is derived from an EMBL/GenBank/DDBJ whole genome shotgun (WGS) entry which is preliminary data.</text>
</comment>
<organism evidence="1 2">
    <name type="scientific">Parabacteroides distasonis</name>
    <dbReference type="NCBI Taxonomy" id="823"/>
    <lineage>
        <taxon>Bacteria</taxon>
        <taxon>Pseudomonadati</taxon>
        <taxon>Bacteroidota</taxon>
        <taxon>Bacteroidia</taxon>
        <taxon>Bacteroidales</taxon>
        <taxon>Tannerellaceae</taxon>
        <taxon>Parabacteroides</taxon>
    </lineage>
</organism>
<dbReference type="EMBL" id="NFJX01000009">
    <property type="protein sequence ID" value="OUP18609.1"/>
    <property type="molecule type" value="Genomic_DNA"/>
</dbReference>
<evidence type="ECO:0000313" key="2">
    <source>
        <dbReference type="Proteomes" id="UP000195950"/>
    </source>
</evidence>
<reference evidence="2" key="1">
    <citation type="submission" date="2017-04" db="EMBL/GenBank/DDBJ databases">
        <title>Function of individual gut microbiota members based on whole genome sequencing of pure cultures obtained from chicken caecum.</title>
        <authorList>
            <person name="Medvecky M."/>
            <person name="Cejkova D."/>
            <person name="Polansky O."/>
            <person name="Karasova D."/>
            <person name="Kubasova T."/>
            <person name="Cizek A."/>
            <person name="Rychlik I."/>
        </authorList>
    </citation>
    <scope>NUCLEOTIDE SEQUENCE [LARGE SCALE GENOMIC DNA]</scope>
    <source>
        <strain evidence="2">An199</strain>
    </source>
</reference>